<keyword evidence="12" id="KW-0511">Multifunctional enzyme</keyword>
<dbReference type="SUPFAM" id="SSF52374">
    <property type="entry name" value="Nucleotidylyl transferase"/>
    <property type="match status" value="1"/>
</dbReference>
<organism evidence="17 18">
    <name type="scientific">Segatella oris</name>
    <dbReference type="NCBI Taxonomy" id="28135"/>
    <lineage>
        <taxon>Bacteria</taxon>
        <taxon>Pseudomonadati</taxon>
        <taxon>Bacteroidota</taxon>
        <taxon>Bacteroidia</taxon>
        <taxon>Bacteroidales</taxon>
        <taxon>Prevotellaceae</taxon>
        <taxon>Segatella</taxon>
    </lineage>
</organism>
<dbReference type="InterPro" id="IPR014729">
    <property type="entry name" value="Rossmann-like_a/b/a_fold"/>
</dbReference>
<dbReference type="Gene3D" id="2.40.30.30">
    <property type="entry name" value="Riboflavin kinase-like"/>
    <property type="match status" value="1"/>
</dbReference>
<dbReference type="PANTHER" id="PTHR22749">
    <property type="entry name" value="RIBOFLAVIN KINASE/FMN ADENYLYLTRANSFERASE"/>
    <property type="match status" value="1"/>
</dbReference>
<dbReference type="EC" id="2.7.7.2" evidence="15"/>
<dbReference type="InterPro" id="IPR023465">
    <property type="entry name" value="Riboflavin_kinase_dom_sf"/>
</dbReference>
<name>A0A448L3B7_9BACT</name>
<dbReference type="EMBL" id="LR134384">
    <property type="protein sequence ID" value="VEH14442.1"/>
    <property type="molecule type" value="Genomic_DNA"/>
</dbReference>
<comment type="pathway">
    <text evidence="3 15">Cofactor biosynthesis; FMN biosynthesis; FMN from riboflavin (ATP route): step 1/1.</text>
</comment>
<dbReference type="GO" id="GO:0009231">
    <property type="term" value="P:riboflavin biosynthetic process"/>
    <property type="evidence" value="ECO:0007669"/>
    <property type="project" value="InterPro"/>
</dbReference>
<keyword evidence="10 15" id="KW-0274">FAD</keyword>
<dbReference type="KEGG" id="poc:NCTC13071_00419"/>
<dbReference type="GO" id="GO:0003919">
    <property type="term" value="F:FMN adenylyltransferase activity"/>
    <property type="evidence" value="ECO:0007669"/>
    <property type="project" value="UniProtKB-UniRule"/>
</dbReference>
<evidence type="ECO:0000256" key="12">
    <source>
        <dbReference type="ARBA" id="ARBA00023268"/>
    </source>
</evidence>
<dbReference type="InterPro" id="IPR023468">
    <property type="entry name" value="Riboflavin_kinase"/>
</dbReference>
<sequence>MNTIFLSEENNAIAPCVATIGFFDGVHRGHQYLIKHVIDKAKACGLASTVITFDRHPRQVLHSDYVPQLLTTLENKLLLLSKTGIDNAAVLPFDEATAHLSAFDFMRQVLHDRLNVKQLIIGYDNRFGHNREEDFEDYVRYGNELGIEVIHNQAFVLNGVNVSSSVIRSFLQAGEIGMATLCLGYSYTLVGKVVHGFAQGRKMGFPTANIDTTESGQLVPAPGVYAVKVKIENTVTLLHGMMNIGMRPTFDGSKLTLEVNIFNFQGDLYDKQLQVVFIHRIREERKFTNALGLAEQLQKDRLQIEEQFKKEIE</sequence>
<proteinExistence type="inferred from homology"/>
<dbReference type="GO" id="GO:0005524">
    <property type="term" value="F:ATP binding"/>
    <property type="evidence" value="ECO:0007669"/>
    <property type="project" value="UniProtKB-UniRule"/>
</dbReference>
<dbReference type="Proteomes" id="UP000274578">
    <property type="component" value="Chromosome 1"/>
</dbReference>
<dbReference type="SUPFAM" id="SSF82114">
    <property type="entry name" value="Riboflavin kinase-like"/>
    <property type="match status" value="1"/>
</dbReference>
<evidence type="ECO:0000256" key="8">
    <source>
        <dbReference type="ARBA" id="ARBA00022741"/>
    </source>
</evidence>
<evidence type="ECO:0000256" key="3">
    <source>
        <dbReference type="ARBA" id="ARBA00005201"/>
    </source>
</evidence>
<gene>
    <name evidence="17" type="primary">ribF</name>
    <name evidence="17" type="ORF">NCTC13071_00419</name>
</gene>
<dbReference type="EC" id="2.7.1.26" evidence="15"/>
<keyword evidence="4 15" id="KW-0285">Flavoprotein</keyword>
<dbReference type="SMART" id="SM00904">
    <property type="entry name" value="Flavokinase"/>
    <property type="match status" value="1"/>
</dbReference>
<dbReference type="Gene3D" id="3.40.50.620">
    <property type="entry name" value="HUPs"/>
    <property type="match status" value="1"/>
</dbReference>
<protein>
    <recommendedName>
        <fullName evidence="15">Riboflavin biosynthesis protein</fullName>
    </recommendedName>
    <domain>
        <recommendedName>
            <fullName evidence="15">Riboflavin kinase</fullName>
            <ecNumber evidence="15">2.7.1.26</ecNumber>
        </recommendedName>
        <alternativeName>
            <fullName evidence="15">Flavokinase</fullName>
        </alternativeName>
    </domain>
    <domain>
        <recommendedName>
            <fullName evidence="15">FMN adenylyltransferase</fullName>
            <ecNumber evidence="15">2.7.7.2</ecNumber>
        </recommendedName>
        <alternativeName>
            <fullName evidence="15">FAD pyrophosphorylase</fullName>
        </alternativeName>
        <alternativeName>
            <fullName evidence="15">FAD synthase</fullName>
        </alternativeName>
    </domain>
</protein>
<evidence type="ECO:0000256" key="15">
    <source>
        <dbReference type="PIRNR" id="PIRNR004491"/>
    </source>
</evidence>
<evidence type="ECO:0000256" key="5">
    <source>
        <dbReference type="ARBA" id="ARBA00022643"/>
    </source>
</evidence>
<keyword evidence="11 15" id="KW-0067">ATP-binding</keyword>
<keyword evidence="6 15" id="KW-0808">Transferase</keyword>
<dbReference type="InterPro" id="IPR015865">
    <property type="entry name" value="Riboflavin_kinase_bac/euk"/>
</dbReference>
<keyword evidence="7 15" id="KW-0548">Nucleotidyltransferase</keyword>
<keyword evidence="9 15" id="KW-0418">Kinase</keyword>
<feature type="domain" description="Riboflavin kinase" evidence="16">
    <location>
        <begin position="182"/>
        <end position="309"/>
    </location>
</feature>
<dbReference type="FunFam" id="3.40.50.620:FF:000021">
    <property type="entry name" value="Riboflavin biosynthesis protein"/>
    <property type="match status" value="1"/>
</dbReference>
<dbReference type="GO" id="GO:0009398">
    <property type="term" value="P:FMN biosynthetic process"/>
    <property type="evidence" value="ECO:0007669"/>
    <property type="project" value="UniProtKB-UniRule"/>
</dbReference>
<dbReference type="CDD" id="cd02064">
    <property type="entry name" value="FAD_synthetase_N"/>
    <property type="match status" value="1"/>
</dbReference>
<evidence type="ECO:0000256" key="7">
    <source>
        <dbReference type="ARBA" id="ARBA00022695"/>
    </source>
</evidence>
<dbReference type="GeneID" id="85011331"/>
<reference evidence="17 18" key="1">
    <citation type="submission" date="2018-12" db="EMBL/GenBank/DDBJ databases">
        <authorList>
            <consortium name="Pathogen Informatics"/>
        </authorList>
    </citation>
    <scope>NUCLEOTIDE SEQUENCE [LARGE SCALE GENOMIC DNA]</scope>
    <source>
        <strain evidence="17 18">NCTC13071</strain>
    </source>
</reference>
<comment type="catalytic activity">
    <reaction evidence="14 15">
        <text>FMN + ATP + H(+) = FAD + diphosphate</text>
        <dbReference type="Rhea" id="RHEA:17237"/>
        <dbReference type="ChEBI" id="CHEBI:15378"/>
        <dbReference type="ChEBI" id="CHEBI:30616"/>
        <dbReference type="ChEBI" id="CHEBI:33019"/>
        <dbReference type="ChEBI" id="CHEBI:57692"/>
        <dbReference type="ChEBI" id="CHEBI:58210"/>
        <dbReference type="EC" id="2.7.7.2"/>
    </reaction>
</comment>
<comment type="pathway">
    <text evidence="2 15">Cofactor biosynthesis; FAD biosynthesis; FAD from FMN: step 1/1.</text>
</comment>
<dbReference type="UniPathway" id="UPA00277">
    <property type="reaction ID" value="UER00407"/>
</dbReference>
<evidence type="ECO:0000256" key="9">
    <source>
        <dbReference type="ARBA" id="ARBA00022777"/>
    </source>
</evidence>
<dbReference type="NCBIfam" id="TIGR00083">
    <property type="entry name" value="ribF"/>
    <property type="match status" value="1"/>
</dbReference>
<comment type="function">
    <text evidence="1">Catalyzes the phosphorylation of riboflavin to FMN followed by the adenylation of FMN to FAD.</text>
</comment>
<evidence type="ECO:0000313" key="18">
    <source>
        <dbReference type="Proteomes" id="UP000274578"/>
    </source>
</evidence>
<evidence type="ECO:0000256" key="2">
    <source>
        <dbReference type="ARBA" id="ARBA00004726"/>
    </source>
</evidence>
<evidence type="ECO:0000256" key="13">
    <source>
        <dbReference type="ARBA" id="ARBA00047880"/>
    </source>
</evidence>
<accession>A0A448L3B7</accession>
<evidence type="ECO:0000256" key="1">
    <source>
        <dbReference type="ARBA" id="ARBA00002121"/>
    </source>
</evidence>
<evidence type="ECO:0000313" key="17">
    <source>
        <dbReference type="EMBL" id="VEH14442.1"/>
    </source>
</evidence>
<dbReference type="Pfam" id="PF06574">
    <property type="entry name" value="FAD_syn"/>
    <property type="match status" value="1"/>
</dbReference>
<comment type="similarity">
    <text evidence="15">Belongs to the ribF family.</text>
</comment>
<comment type="catalytic activity">
    <reaction evidence="13 15">
        <text>riboflavin + ATP = FMN + ADP + H(+)</text>
        <dbReference type="Rhea" id="RHEA:14357"/>
        <dbReference type="ChEBI" id="CHEBI:15378"/>
        <dbReference type="ChEBI" id="CHEBI:30616"/>
        <dbReference type="ChEBI" id="CHEBI:57986"/>
        <dbReference type="ChEBI" id="CHEBI:58210"/>
        <dbReference type="ChEBI" id="CHEBI:456216"/>
        <dbReference type="EC" id="2.7.1.26"/>
    </reaction>
</comment>
<evidence type="ECO:0000256" key="11">
    <source>
        <dbReference type="ARBA" id="ARBA00022840"/>
    </source>
</evidence>
<dbReference type="GO" id="GO:0006747">
    <property type="term" value="P:FAD biosynthetic process"/>
    <property type="evidence" value="ECO:0007669"/>
    <property type="project" value="UniProtKB-UniRule"/>
</dbReference>
<dbReference type="PIRSF" id="PIRSF004491">
    <property type="entry name" value="FAD_Synth"/>
    <property type="match status" value="1"/>
</dbReference>
<evidence type="ECO:0000259" key="16">
    <source>
        <dbReference type="SMART" id="SM00904"/>
    </source>
</evidence>
<keyword evidence="5 15" id="KW-0288">FMN</keyword>
<evidence type="ECO:0000256" key="6">
    <source>
        <dbReference type="ARBA" id="ARBA00022679"/>
    </source>
</evidence>
<dbReference type="RefSeq" id="WP_018919781.1">
    <property type="nucleotide sequence ID" value="NZ_LR134384.1"/>
</dbReference>
<dbReference type="InterPro" id="IPR002606">
    <property type="entry name" value="Riboflavin_kinase_bac"/>
</dbReference>
<evidence type="ECO:0000256" key="14">
    <source>
        <dbReference type="ARBA" id="ARBA00049494"/>
    </source>
</evidence>
<keyword evidence="8 15" id="KW-0547">Nucleotide-binding</keyword>
<evidence type="ECO:0000256" key="4">
    <source>
        <dbReference type="ARBA" id="ARBA00022630"/>
    </source>
</evidence>
<dbReference type="GO" id="GO:0008531">
    <property type="term" value="F:riboflavin kinase activity"/>
    <property type="evidence" value="ECO:0007669"/>
    <property type="project" value="UniProtKB-UniRule"/>
</dbReference>
<dbReference type="InterPro" id="IPR015864">
    <property type="entry name" value="FAD_synthase"/>
</dbReference>
<evidence type="ECO:0000256" key="10">
    <source>
        <dbReference type="ARBA" id="ARBA00022827"/>
    </source>
</evidence>
<dbReference type="NCBIfam" id="NF004162">
    <property type="entry name" value="PRK05627.1-5"/>
    <property type="match status" value="1"/>
</dbReference>
<dbReference type="AlphaFoldDB" id="A0A448L3B7"/>
<dbReference type="PANTHER" id="PTHR22749:SF6">
    <property type="entry name" value="RIBOFLAVIN KINASE"/>
    <property type="match status" value="1"/>
</dbReference>
<dbReference type="UniPathway" id="UPA00276">
    <property type="reaction ID" value="UER00406"/>
</dbReference>
<dbReference type="Pfam" id="PF01687">
    <property type="entry name" value="Flavokinase"/>
    <property type="match status" value="1"/>
</dbReference>